<reference evidence="1 2" key="1">
    <citation type="submission" date="2024-01" db="EMBL/GenBank/DDBJ databases">
        <title>The genomes of 5 underutilized Papilionoideae crops provide insights into root nodulation and disease resistance.</title>
        <authorList>
            <person name="Yuan L."/>
        </authorList>
    </citation>
    <scope>NUCLEOTIDE SEQUENCE [LARGE SCALE GENOMIC DNA]</scope>
    <source>
        <strain evidence="1">LY-2023</strain>
        <tissue evidence="1">Leaf</tissue>
    </source>
</reference>
<evidence type="ECO:0000313" key="2">
    <source>
        <dbReference type="Proteomes" id="UP001359559"/>
    </source>
</evidence>
<accession>A0AAN9Q5C7</accession>
<dbReference type="AlphaFoldDB" id="A0AAN9Q5C7"/>
<organism evidence="1 2">
    <name type="scientific">Clitoria ternatea</name>
    <name type="common">Butterfly pea</name>
    <dbReference type="NCBI Taxonomy" id="43366"/>
    <lineage>
        <taxon>Eukaryota</taxon>
        <taxon>Viridiplantae</taxon>
        <taxon>Streptophyta</taxon>
        <taxon>Embryophyta</taxon>
        <taxon>Tracheophyta</taxon>
        <taxon>Spermatophyta</taxon>
        <taxon>Magnoliopsida</taxon>
        <taxon>eudicotyledons</taxon>
        <taxon>Gunneridae</taxon>
        <taxon>Pentapetalae</taxon>
        <taxon>rosids</taxon>
        <taxon>fabids</taxon>
        <taxon>Fabales</taxon>
        <taxon>Fabaceae</taxon>
        <taxon>Papilionoideae</taxon>
        <taxon>50 kb inversion clade</taxon>
        <taxon>NPAAA clade</taxon>
        <taxon>indigoferoid/millettioid clade</taxon>
        <taxon>Phaseoleae</taxon>
        <taxon>Clitoria</taxon>
    </lineage>
</organism>
<sequence length="103" mass="11302">MMTLVSCVWLGDFFGMRSNAGMGVWHGRFPLRPCCYVFVPLSGMFAVRACTPCGRLYAQASTYMCYDLVLSPSSHAFTRLPDLLSLSICVHTRPNVASSVTVA</sequence>
<protein>
    <submittedName>
        <fullName evidence="1">Uncharacterized protein</fullName>
    </submittedName>
</protein>
<comment type="caution">
    <text evidence="1">The sequence shown here is derived from an EMBL/GenBank/DDBJ whole genome shotgun (WGS) entry which is preliminary data.</text>
</comment>
<proteinExistence type="predicted"/>
<name>A0AAN9Q5C7_CLITE</name>
<dbReference type="EMBL" id="JAYKXN010000001">
    <property type="protein sequence ID" value="KAK7319008.1"/>
    <property type="molecule type" value="Genomic_DNA"/>
</dbReference>
<keyword evidence="2" id="KW-1185">Reference proteome</keyword>
<gene>
    <name evidence="1" type="ORF">RJT34_03717</name>
</gene>
<evidence type="ECO:0000313" key="1">
    <source>
        <dbReference type="EMBL" id="KAK7319008.1"/>
    </source>
</evidence>
<dbReference type="Proteomes" id="UP001359559">
    <property type="component" value="Unassembled WGS sequence"/>
</dbReference>